<dbReference type="Proteomes" id="UP001358586">
    <property type="component" value="Chromosome 8"/>
</dbReference>
<proteinExistence type="inferred from homology"/>
<keyword evidence="10" id="KW-1185">Reference proteome</keyword>
<dbReference type="PANTHER" id="PTHR31499:SF23">
    <property type="entry name" value="MYB FAMILY TRANSCRIPTION FACTOR PHL11"/>
    <property type="match status" value="1"/>
</dbReference>
<dbReference type="InterPro" id="IPR006447">
    <property type="entry name" value="Myb_dom_plants"/>
</dbReference>
<comment type="similarity">
    <text evidence="2">Belongs to the MYB-CC family.</text>
</comment>
<dbReference type="NCBIfam" id="TIGR01557">
    <property type="entry name" value="myb_SHAQKYF"/>
    <property type="match status" value="1"/>
</dbReference>
<feature type="compositionally biased region" description="Polar residues" evidence="7">
    <location>
        <begin position="174"/>
        <end position="184"/>
    </location>
</feature>
<evidence type="ECO:0000313" key="9">
    <source>
        <dbReference type="EMBL" id="KAK5812890.1"/>
    </source>
</evidence>
<sequence>MFSMDSTTASSSQYSFVGSNSGNEPPLHSGASSSMGLQQGQLQQEDDELACAISVTHINPSRILTIIFRVKIPCILMRRNWLLFSLKLELKGVKMERLSYGGNGNYGYENGVVMTRDPKPRLRWTADLHDRFVDAVTKLGGPNKATPKSVLRLMGLKGLTLYHLKSHLQKYRLGQQSRKQNTADQNKENGRSSYVQFSNHSSGTVTNSPRADDDKRQIQMTEVLKSQMEVQKTLEEQLEVQKKLQMRIEAQGKYLQAILEKAQKSLSFDIHSEENVEEKRAQLTNFNLPLSSLMDSTNEADRKSNMAQMNHVIPTKANFSASFHGHGVGDREENKHVKRKVEGDSINLDLNTKDSYEYGAVNGNQLQSHFVFS</sequence>
<dbReference type="InterPro" id="IPR025756">
    <property type="entry name" value="Myb_CC_LHEQLE"/>
</dbReference>
<dbReference type="PANTHER" id="PTHR31499">
    <property type="entry name" value="MYB FAMILY TRANSCRIPTION FACTOR PHL11"/>
    <property type="match status" value="1"/>
</dbReference>
<evidence type="ECO:0000313" key="10">
    <source>
        <dbReference type="Proteomes" id="UP001358586"/>
    </source>
</evidence>
<feature type="region of interest" description="Disordered" evidence="7">
    <location>
        <begin position="1"/>
        <end position="39"/>
    </location>
</feature>
<feature type="region of interest" description="Disordered" evidence="7">
    <location>
        <begin position="173"/>
        <end position="214"/>
    </location>
</feature>
<dbReference type="Gene3D" id="1.10.10.60">
    <property type="entry name" value="Homeodomain-like"/>
    <property type="match status" value="1"/>
</dbReference>
<evidence type="ECO:0000256" key="3">
    <source>
        <dbReference type="ARBA" id="ARBA00023015"/>
    </source>
</evidence>
<dbReference type="Pfam" id="PF14379">
    <property type="entry name" value="Myb_CC_LHEQLE"/>
    <property type="match status" value="1"/>
</dbReference>
<protein>
    <recommendedName>
        <fullName evidence="8">HTH myb-type domain-containing protein</fullName>
    </recommendedName>
</protein>
<dbReference type="InterPro" id="IPR001005">
    <property type="entry name" value="SANT/Myb"/>
</dbReference>
<dbReference type="SUPFAM" id="SSF46689">
    <property type="entry name" value="Homeodomain-like"/>
    <property type="match status" value="1"/>
</dbReference>
<feature type="compositionally biased region" description="Polar residues" evidence="7">
    <location>
        <begin position="1"/>
        <end position="23"/>
    </location>
</feature>
<keyword evidence="5" id="KW-0804">Transcription</keyword>
<comment type="caution">
    <text evidence="9">The sequence shown here is derived from an EMBL/GenBank/DDBJ whole genome shotgun (WGS) entry which is preliminary data.</text>
</comment>
<feature type="domain" description="HTH myb-type" evidence="8">
    <location>
        <begin position="116"/>
        <end position="176"/>
    </location>
</feature>
<keyword evidence="6" id="KW-0539">Nucleus</keyword>
<keyword evidence="3" id="KW-0805">Transcription regulation</keyword>
<dbReference type="Pfam" id="PF00249">
    <property type="entry name" value="Myb_DNA-binding"/>
    <property type="match status" value="1"/>
</dbReference>
<comment type="subcellular location">
    <subcellularLocation>
        <location evidence="1">Nucleus</location>
    </subcellularLocation>
</comment>
<keyword evidence="4" id="KW-0175">Coiled coil</keyword>
<evidence type="ECO:0000256" key="6">
    <source>
        <dbReference type="ARBA" id="ARBA00023242"/>
    </source>
</evidence>
<evidence type="ECO:0000256" key="4">
    <source>
        <dbReference type="ARBA" id="ARBA00023054"/>
    </source>
</evidence>
<feature type="compositionally biased region" description="Polar residues" evidence="7">
    <location>
        <begin position="191"/>
        <end position="209"/>
    </location>
</feature>
<dbReference type="PROSITE" id="PS51294">
    <property type="entry name" value="HTH_MYB"/>
    <property type="match status" value="1"/>
</dbReference>
<dbReference type="InterPro" id="IPR017930">
    <property type="entry name" value="Myb_dom"/>
</dbReference>
<accession>A0ABR0P3V5</accession>
<evidence type="ECO:0000259" key="8">
    <source>
        <dbReference type="PROSITE" id="PS51294"/>
    </source>
</evidence>
<evidence type="ECO:0000256" key="7">
    <source>
        <dbReference type="SAM" id="MobiDB-lite"/>
    </source>
</evidence>
<gene>
    <name evidence="9" type="ORF">PVK06_028334</name>
</gene>
<name>A0ABR0P3V5_GOSAR</name>
<evidence type="ECO:0000256" key="5">
    <source>
        <dbReference type="ARBA" id="ARBA00023163"/>
    </source>
</evidence>
<reference evidence="9 10" key="1">
    <citation type="submission" date="2023-03" db="EMBL/GenBank/DDBJ databases">
        <title>WGS of Gossypium arboreum.</title>
        <authorList>
            <person name="Yu D."/>
        </authorList>
    </citation>
    <scope>NUCLEOTIDE SEQUENCE [LARGE SCALE GENOMIC DNA]</scope>
    <source>
        <tissue evidence="9">Leaf</tissue>
    </source>
</reference>
<evidence type="ECO:0000256" key="2">
    <source>
        <dbReference type="ARBA" id="ARBA00006783"/>
    </source>
</evidence>
<organism evidence="9 10">
    <name type="scientific">Gossypium arboreum</name>
    <name type="common">Tree cotton</name>
    <name type="synonym">Gossypium nanking</name>
    <dbReference type="NCBI Taxonomy" id="29729"/>
    <lineage>
        <taxon>Eukaryota</taxon>
        <taxon>Viridiplantae</taxon>
        <taxon>Streptophyta</taxon>
        <taxon>Embryophyta</taxon>
        <taxon>Tracheophyta</taxon>
        <taxon>Spermatophyta</taxon>
        <taxon>Magnoliopsida</taxon>
        <taxon>eudicotyledons</taxon>
        <taxon>Gunneridae</taxon>
        <taxon>Pentapetalae</taxon>
        <taxon>rosids</taxon>
        <taxon>malvids</taxon>
        <taxon>Malvales</taxon>
        <taxon>Malvaceae</taxon>
        <taxon>Malvoideae</taxon>
        <taxon>Gossypium</taxon>
    </lineage>
</organism>
<evidence type="ECO:0000256" key="1">
    <source>
        <dbReference type="ARBA" id="ARBA00004123"/>
    </source>
</evidence>
<dbReference type="InterPro" id="IPR046955">
    <property type="entry name" value="PHR1-like"/>
</dbReference>
<dbReference type="EMBL" id="JARKNE010000008">
    <property type="protein sequence ID" value="KAK5812890.1"/>
    <property type="molecule type" value="Genomic_DNA"/>
</dbReference>
<dbReference type="InterPro" id="IPR009057">
    <property type="entry name" value="Homeodomain-like_sf"/>
</dbReference>